<dbReference type="Gene3D" id="3.40.1090.10">
    <property type="entry name" value="Cytosolic phospholipase A2 catalytic domain"/>
    <property type="match status" value="1"/>
</dbReference>
<evidence type="ECO:0000256" key="6">
    <source>
        <dbReference type="PROSITE-ProRule" id="PRU01161"/>
    </source>
</evidence>
<evidence type="ECO:0000256" key="4">
    <source>
        <dbReference type="ARBA" id="ARBA00022963"/>
    </source>
</evidence>
<protein>
    <recommendedName>
        <fullName evidence="7">Patatin</fullName>
        <ecNumber evidence="7">3.1.1.-</ecNumber>
    </recommendedName>
</protein>
<evidence type="ECO:0000256" key="2">
    <source>
        <dbReference type="ARBA" id="ARBA00022801"/>
    </source>
</evidence>
<dbReference type="GO" id="GO:0006952">
    <property type="term" value="P:defense response"/>
    <property type="evidence" value="ECO:0007669"/>
    <property type="project" value="UniProtKB-KW"/>
</dbReference>
<dbReference type="PROSITE" id="PS51635">
    <property type="entry name" value="PNPLA"/>
    <property type="match status" value="1"/>
</dbReference>
<keyword evidence="10" id="KW-1185">Reference proteome</keyword>
<organism evidence="9 10">
    <name type="scientific">Tetracentron sinense</name>
    <name type="common">Spur-leaf</name>
    <dbReference type="NCBI Taxonomy" id="13715"/>
    <lineage>
        <taxon>Eukaryota</taxon>
        <taxon>Viridiplantae</taxon>
        <taxon>Streptophyta</taxon>
        <taxon>Embryophyta</taxon>
        <taxon>Tracheophyta</taxon>
        <taxon>Spermatophyta</taxon>
        <taxon>Magnoliopsida</taxon>
        <taxon>Trochodendrales</taxon>
        <taxon>Trochodendraceae</taxon>
        <taxon>Tetracentron</taxon>
    </lineage>
</organism>
<dbReference type="AlphaFoldDB" id="A0A834YUS4"/>
<dbReference type="FunFam" id="3.40.1090.10:FF:000005">
    <property type="entry name" value="Patatin"/>
    <property type="match status" value="1"/>
</dbReference>
<accession>A0A834YUS4</accession>
<dbReference type="Pfam" id="PF01734">
    <property type="entry name" value="Patatin"/>
    <property type="match status" value="1"/>
</dbReference>
<feature type="domain" description="PNPLA" evidence="8">
    <location>
        <begin position="1"/>
        <end position="190"/>
    </location>
</feature>
<evidence type="ECO:0000256" key="5">
    <source>
        <dbReference type="ARBA" id="ARBA00023098"/>
    </source>
</evidence>
<dbReference type="InterPro" id="IPR002641">
    <property type="entry name" value="PNPLA_dom"/>
</dbReference>
<dbReference type="Proteomes" id="UP000655225">
    <property type="component" value="Unassembled WGS sequence"/>
</dbReference>
<sequence length="370" mass="40614">MAQVLILNGFALVQKLDGEDARLADYFDVIAGTSTGGLVTAMIATPDENNRPVFAANEIYDFYYEHGPKIFPQDIDKIRNMLKGPIYDGEYLHTIIKEKLGSKLLHETLTNVVIPTFDIKKLQPTIFSSYQVKNDPLMDASLSDICIGTSAAPIYLPAYYFKTKDSDGVEREFNLIDGGIAAGNPALVAVGEVMVEIMRGSTEFSTIEPLGYDKFLVISLGTGAPKVEGKYNATDAAKWNIFQWIINDNSSPLLDAVGHGGAYMVDLHMSQLFQALESQKNYLRIQDDTLPSSMSGMDDASLDNMANLKDFAEELLKKPVSRLNLDTGAFEPVPDEGTYEDALKRFAILLSQEKTVRTAGSLQGIAANIK</sequence>
<dbReference type="PANTHER" id="PTHR32176">
    <property type="entry name" value="XYLOSE ISOMERASE"/>
    <property type="match status" value="1"/>
</dbReference>
<evidence type="ECO:0000256" key="7">
    <source>
        <dbReference type="RuleBase" id="RU361262"/>
    </source>
</evidence>
<dbReference type="GO" id="GO:0016042">
    <property type="term" value="P:lipid catabolic process"/>
    <property type="evidence" value="ECO:0007669"/>
    <property type="project" value="UniProtKB-UniRule"/>
</dbReference>
<dbReference type="EMBL" id="JABCRI010000014">
    <property type="protein sequence ID" value="KAF8394045.1"/>
    <property type="molecule type" value="Genomic_DNA"/>
</dbReference>
<dbReference type="GO" id="GO:0004620">
    <property type="term" value="F:phospholipase activity"/>
    <property type="evidence" value="ECO:0007669"/>
    <property type="project" value="TreeGrafter"/>
</dbReference>
<comment type="caution">
    <text evidence="9">The sequence shown here is derived from an EMBL/GenBank/DDBJ whole genome shotgun (WGS) entry which is preliminary data.</text>
</comment>
<gene>
    <name evidence="9" type="ORF">HHK36_020247</name>
</gene>
<dbReference type="OMA" id="WNIFQWI"/>
<evidence type="ECO:0000313" key="9">
    <source>
        <dbReference type="EMBL" id="KAF8394045.1"/>
    </source>
</evidence>
<keyword evidence="3" id="KW-0611">Plant defense</keyword>
<feature type="short sequence motif" description="DGA/G" evidence="6">
    <location>
        <begin position="177"/>
        <end position="179"/>
    </location>
</feature>
<name>A0A834YUS4_TETSI</name>
<keyword evidence="5 6" id="KW-0443">Lipid metabolism</keyword>
<feature type="active site" description="Nucleophile" evidence="6">
    <location>
        <position position="34"/>
    </location>
</feature>
<comment type="function">
    <text evidence="7">Lipolytic acyl hydrolase (LAH).</text>
</comment>
<evidence type="ECO:0000256" key="1">
    <source>
        <dbReference type="ARBA" id="ARBA00010240"/>
    </source>
</evidence>
<dbReference type="SUPFAM" id="SSF52151">
    <property type="entry name" value="FabD/lysophospholipase-like"/>
    <property type="match status" value="1"/>
</dbReference>
<evidence type="ECO:0000313" key="10">
    <source>
        <dbReference type="Proteomes" id="UP000655225"/>
    </source>
</evidence>
<reference evidence="9 10" key="1">
    <citation type="submission" date="2020-04" db="EMBL/GenBank/DDBJ databases">
        <title>Plant Genome Project.</title>
        <authorList>
            <person name="Zhang R.-G."/>
        </authorList>
    </citation>
    <scope>NUCLEOTIDE SEQUENCE [LARGE SCALE GENOMIC DNA]</scope>
    <source>
        <strain evidence="9">YNK0</strain>
        <tissue evidence="9">Leaf</tissue>
    </source>
</reference>
<feature type="short sequence motif" description="GXSXG" evidence="6">
    <location>
        <begin position="32"/>
        <end position="36"/>
    </location>
</feature>
<comment type="similarity">
    <text evidence="1 7">Belongs to the patatin family.</text>
</comment>
<dbReference type="InterPro" id="IPR016035">
    <property type="entry name" value="Acyl_Trfase/lysoPLipase"/>
</dbReference>
<evidence type="ECO:0000256" key="3">
    <source>
        <dbReference type="ARBA" id="ARBA00022821"/>
    </source>
</evidence>
<dbReference type="EC" id="3.1.1.-" evidence="7"/>
<proteinExistence type="inferred from homology"/>
<feature type="active site" description="Proton acceptor" evidence="6">
    <location>
        <position position="177"/>
    </location>
</feature>
<evidence type="ECO:0000259" key="8">
    <source>
        <dbReference type="PROSITE" id="PS51635"/>
    </source>
</evidence>
<comment type="domain">
    <text evidence="7">The nitrogen atoms of the two glycine residues in the GGXR motif define the oxyanion hole, and stabilize the oxyanion that forms during the nucleophilic attack by the catalytic serine during substrate cleavage.</text>
</comment>
<dbReference type="PANTHER" id="PTHR32176:SF109">
    <property type="entry name" value="PATATIN-LIKE PROTEIN 2"/>
    <property type="match status" value="1"/>
</dbReference>
<comment type="caution">
    <text evidence="6">Lacks conserved residue(s) required for the propagation of feature annotation.</text>
</comment>
<keyword evidence="4 6" id="KW-0442">Lipid degradation</keyword>
<keyword evidence="2 6" id="KW-0378">Hydrolase</keyword>
<dbReference type="OrthoDB" id="1658288at2759"/>
<dbReference type="GO" id="GO:0047372">
    <property type="term" value="F:monoacylglycerol lipase activity"/>
    <property type="evidence" value="ECO:0007669"/>
    <property type="project" value="TreeGrafter"/>
</dbReference>